<sequence length="75" mass="8474">MEERGQNGGPHSQAPWISTTNAEALPTHIPYANRPGWTSSDAMQQQSDNINFCINKHPFCHPCLKPNDDDYLNHQ</sequence>
<dbReference type="AlphaFoldDB" id="A0A183TM43"/>
<keyword evidence="3" id="KW-1185">Reference proteome</keyword>
<proteinExistence type="predicted"/>
<dbReference type="WBParaSite" id="SSLN_0001820501-mRNA-1">
    <property type="protein sequence ID" value="SSLN_0001820501-mRNA-1"/>
    <property type="gene ID" value="SSLN_0001820501"/>
</dbReference>
<dbReference type="EMBL" id="UYSU01042668">
    <property type="protein sequence ID" value="VDM03926.1"/>
    <property type="molecule type" value="Genomic_DNA"/>
</dbReference>
<gene>
    <name evidence="2" type="ORF">SSLN_LOCUS17540</name>
</gene>
<organism evidence="4">
    <name type="scientific">Schistocephalus solidus</name>
    <name type="common">Tapeworm</name>
    <dbReference type="NCBI Taxonomy" id="70667"/>
    <lineage>
        <taxon>Eukaryota</taxon>
        <taxon>Metazoa</taxon>
        <taxon>Spiralia</taxon>
        <taxon>Lophotrochozoa</taxon>
        <taxon>Platyhelminthes</taxon>
        <taxon>Cestoda</taxon>
        <taxon>Eucestoda</taxon>
        <taxon>Diphyllobothriidea</taxon>
        <taxon>Diphyllobothriidae</taxon>
        <taxon>Schistocephalus</taxon>
    </lineage>
</organism>
<evidence type="ECO:0000313" key="2">
    <source>
        <dbReference type="EMBL" id="VDM03926.1"/>
    </source>
</evidence>
<dbReference type="Proteomes" id="UP000275846">
    <property type="component" value="Unassembled WGS sequence"/>
</dbReference>
<protein>
    <submittedName>
        <fullName evidence="2 4">Uncharacterized protein</fullName>
    </submittedName>
</protein>
<reference evidence="4" key="1">
    <citation type="submission" date="2016-06" db="UniProtKB">
        <authorList>
            <consortium name="WormBaseParasite"/>
        </authorList>
    </citation>
    <scope>IDENTIFICATION</scope>
</reference>
<evidence type="ECO:0000313" key="4">
    <source>
        <dbReference type="WBParaSite" id="SSLN_0001820501-mRNA-1"/>
    </source>
</evidence>
<name>A0A183TM43_SCHSO</name>
<evidence type="ECO:0000256" key="1">
    <source>
        <dbReference type="SAM" id="MobiDB-lite"/>
    </source>
</evidence>
<evidence type="ECO:0000313" key="3">
    <source>
        <dbReference type="Proteomes" id="UP000275846"/>
    </source>
</evidence>
<feature type="region of interest" description="Disordered" evidence="1">
    <location>
        <begin position="1"/>
        <end position="23"/>
    </location>
</feature>
<reference evidence="2 3" key="2">
    <citation type="submission" date="2018-11" db="EMBL/GenBank/DDBJ databases">
        <authorList>
            <consortium name="Pathogen Informatics"/>
        </authorList>
    </citation>
    <scope>NUCLEOTIDE SEQUENCE [LARGE SCALE GENOMIC DNA]</scope>
    <source>
        <strain evidence="2 3">NST_G2</strain>
    </source>
</reference>
<dbReference type="OrthoDB" id="6326277at2759"/>
<accession>A0A183TM43</accession>